<dbReference type="NCBIfam" id="TIGR02532">
    <property type="entry name" value="IV_pilin_GFxxxE"/>
    <property type="match status" value="1"/>
</dbReference>
<dbReference type="Gene3D" id="3.30.700.10">
    <property type="entry name" value="Glycoprotein, Type 4 Pilin"/>
    <property type="match status" value="1"/>
</dbReference>
<name>A0A839K195_9FIRM</name>
<keyword evidence="1" id="KW-0472">Membrane</keyword>
<organism evidence="2 3">
    <name type="scientific">Variimorphobacter saccharofermentans</name>
    <dbReference type="NCBI Taxonomy" id="2755051"/>
    <lineage>
        <taxon>Bacteria</taxon>
        <taxon>Bacillati</taxon>
        <taxon>Bacillota</taxon>
        <taxon>Clostridia</taxon>
        <taxon>Lachnospirales</taxon>
        <taxon>Lachnospiraceae</taxon>
        <taxon>Variimorphobacter</taxon>
    </lineage>
</organism>
<keyword evidence="1" id="KW-1133">Transmembrane helix</keyword>
<reference evidence="2 3" key="1">
    <citation type="submission" date="2020-07" db="EMBL/GenBank/DDBJ databases">
        <title>Characterization and genome sequencing of isolate MD1, a novel member within the family Lachnospiraceae.</title>
        <authorList>
            <person name="Rettenmaier R."/>
            <person name="Di Bello L."/>
            <person name="Zinser C."/>
            <person name="Scheitz K."/>
            <person name="Liebl W."/>
            <person name="Zverlov V."/>
        </authorList>
    </citation>
    <scope>NUCLEOTIDE SEQUENCE [LARGE SCALE GENOMIC DNA]</scope>
    <source>
        <strain evidence="2 3">MD1</strain>
    </source>
</reference>
<feature type="transmembrane region" description="Helical" evidence="1">
    <location>
        <begin position="12"/>
        <end position="34"/>
    </location>
</feature>
<comment type="caution">
    <text evidence="2">The sequence shown here is derived from an EMBL/GenBank/DDBJ whole genome shotgun (WGS) entry which is preliminary data.</text>
</comment>
<accession>A0A839K195</accession>
<proteinExistence type="predicted"/>
<dbReference type="Proteomes" id="UP000574276">
    <property type="component" value="Unassembled WGS sequence"/>
</dbReference>
<gene>
    <name evidence="2" type="ORF">H0486_12390</name>
</gene>
<dbReference type="AlphaFoldDB" id="A0A839K195"/>
<evidence type="ECO:0000313" key="3">
    <source>
        <dbReference type="Proteomes" id="UP000574276"/>
    </source>
</evidence>
<keyword evidence="3" id="KW-1185">Reference proteome</keyword>
<dbReference type="PROSITE" id="PS00409">
    <property type="entry name" value="PROKAR_NTER_METHYL"/>
    <property type="match status" value="1"/>
</dbReference>
<dbReference type="InterPro" id="IPR045584">
    <property type="entry name" value="Pilin-like"/>
</dbReference>
<keyword evidence="1" id="KW-0812">Transmembrane</keyword>
<evidence type="ECO:0000256" key="1">
    <source>
        <dbReference type="SAM" id="Phobius"/>
    </source>
</evidence>
<dbReference type="InterPro" id="IPR012902">
    <property type="entry name" value="N_methyl_site"/>
</dbReference>
<sequence>MMRMKDWKENNKGFSLVELIIVMAIMAILVGTIAPQVFKYVEASREAKDIQIVHTVFTAVQTAIAEKDSAPSTIDDKPLDDVIGAGKPLENAKKLLDSDMDTVADIKAKAKSKKGKAGTLYVDYEESTGKLSVYIGSAAGTTDIGPVTN</sequence>
<dbReference type="RefSeq" id="WP_228353303.1">
    <property type="nucleotide sequence ID" value="NZ_JACEGA010000001.1"/>
</dbReference>
<evidence type="ECO:0000313" key="2">
    <source>
        <dbReference type="EMBL" id="MBB2183673.1"/>
    </source>
</evidence>
<dbReference type="SUPFAM" id="SSF54523">
    <property type="entry name" value="Pili subunits"/>
    <property type="match status" value="1"/>
</dbReference>
<dbReference type="EMBL" id="JACEGA010000001">
    <property type="protein sequence ID" value="MBB2183673.1"/>
    <property type="molecule type" value="Genomic_DNA"/>
</dbReference>
<dbReference type="Pfam" id="PF07963">
    <property type="entry name" value="N_methyl"/>
    <property type="match status" value="1"/>
</dbReference>
<protein>
    <submittedName>
        <fullName evidence="2">Type II secretion system protein</fullName>
    </submittedName>
</protein>